<dbReference type="EMBL" id="CP017305">
    <property type="protein sequence ID" value="AOS83520.1"/>
    <property type="molecule type" value="Genomic_DNA"/>
</dbReference>
<evidence type="ECO:0000256" key="10">
    <source>
        <dbReference type="ARBA" id="ARBA00023027"/>
    </source>
</evidence>
<evidence type="ECO:0000256" key="11">
    <source>
        <dbReference type="ARBA" id="ARBA00023235"/>
    </source>
</evidence>
<comment type="catalytic activity">
    <reaction evidence="2 18 19">
        <text>(6R)-NADPHX = (6S)-NADPHX</text>
        <dbReference type="Rhea" id="RHEA:32227"/>
        <dbReference type="ChEBI" id="CHEBI:64076"/>
        <dbReference type="ChEBI" id="CHEBI:64077"/>
        <dbReference type="EC" id="5.1.99.6"/>
    </reaction>
</comment>
<comment type="catalytic activity">
    <reaction evidence="15 17 19">
        <text>(6S)-NADHX + ADP = AMP + phosphate + NADH + H(+)</text>
        <dbReference type="Rhea" id="RHEA:32223"/>
        <dbReference type="ChEBI" id="CHEBI:15378"/>
        <dbReference type="ChEBI" id="CHEBI:43474"/>
        <dbReference type="ChEBI" id="CHEBI:57945"/>
        <dbReference type="ChEBI" id="CHEBI:64074"/>
        <dbReference type="ChEBI" id="CHEBI:456215"/>
        <dbReference type="ChEBI" id="CHEBI:456216"/>
        <dbReference type="EC" id="4.2.1.136"/>
    </reaction>
</comment>
<comment type="function">
    <text evidence="14 19">Bifunctional enzyme that catalyzes the epimerization of the S- and R-forms of NAD(P)HX and the dehydration of the S-form of NAD(P)HX at the expense of ADP, which is converted to AMP. This allows the repair of both epimers of NAD(P)HX, a damaged form of NAD(P)H that is a result of enzymatic or heat-dependent hydration.</text>
</comment>
<dbReference type="GO" id="GO:0046496">
    <property type="term" value="P:nicotinamide nucleotide metabolic process"/>
    <property type="evidence" value="ECO:0007669"/>
    <property type="project" value="UniProtKB-UniRule"/>
</dbReference>
<dbReference type="GO" id="GO:0052855">
    <property type="term" value="F:ADP-dependent NAD(P)H-hydrate dehydratase activity"/>
    <property type="evidence" value="ECO:0007669"/>
    <property type="project" value="UniProtKB-UniRule"/>
</dbReference>
<keyword evidence="5 18" id="KW-0479">Metal-binding</keyword>
<feature type="binding site" evidence="17">
    <location>
        <position position="464"/>
    </location>
    <ligand>
        <name>AMP</name>
        <dbReference type="ChEBI" id="CHEBI:456215"/>
    </ligand>
</feature>
<comment type="similarity">
    <text evidence="4 19">In the C-terminal section; belongs to the NnrD/CARKD family.</text>
</comment>
<dbReference type="InterPro" id="IPR004443">
    <property type="entry name" value="YjeF_N_dom"/>
</dbReference>
<dbReference type="PANTHER" id="PTHR12592">
    <property type="entry name" value="ATP-DEPENDENT (S)-NAD(P)H-HYDRATE DEHYDRATASE FAMILY MEMBER"/>
    <property type="match status" value="1"/>
</dbReference>
<dbReference type="Pfam" id="PF01256">
    <property type="entry name" value="Carb_kinase"/>
    <property type="match status" value="1"/>
</dbReference>
<proteinExistence type="inferred from homology"/>
<keyword evidence="13" id="KW-0511">Multifunctional enzyme</keyword>
<feature type="binding site" evidence="17">
    <location>
        <position position="283"/>
    </location>
    <ligand>
        <name>(6S)-NADPHX</name>
        <dbReference type="ChEBI" id="CHEBI:64076"/>
    </ligand>
</feature>
<comment type="similarity">
    <text evidence="18">Belongs to the NnrE/AIBP family.</text>
</comment>
<keyword evidence="10 17" id="KW-0520">NAD</keyword>
<evidence type="ECO:0000256" key="17">
    <source>
        <dbReference type="HAMAP-Rule" id="MF_01965"/>
    </source>
</evidence>
<keyword evidence="12 17" id="KW-0456">Lyase</keyword>
<dbReference type="HAMAP" id="MF_01966">
    <property type="entry name" value="NADHX_epimerase"/>
    <property type="match status" value="1"/>
</dbReference>
<feature type="binding site" evidence="18">
    <location>
        <begin position="63"/>
        <end position="67"/>
    </location>
    <ligand>
        <name>(6S)-NADPHX</name>
        <dbReference type="ChEBI" id="CHEBI:64076"/>
    </ligand>
</feature>
<dbReference type="PROSITE" id="PS51383">
    <property type="entry name" value="YJEF_C_3"/>
    <property type="match status" value="1"/>
</dbReference>
<name>A0A1D8CX70_CHLLM</name>
<dbReference type="AlphaFoldDB" id="A0A1D8CX70"/>
<gene>
    <name evidence="18" type="primary">nnrE</name>
    <name evidence="17" type="synonym">nnrD</name>
    <name evidence="22" type="ORF">BIU88_04805</name>
</gene>
<dbReference type="GO" id="GO:0110051">
    <property type="term" value="P:metabolite repair"/>
    <property type="evidence" value="ECO:0007669"/>
    <property type="project" value="TreeGrafter"/>
</dbReference>
<comment type="caution">
    <text evidence="18">Lacks conserved residue(s) required for the propagation of feature annotation.</text>
</comment>
<dbReference type="Gene3D" id="3.40.1190.20">
    <property type="match status" value="1"/>
</dbReference>
<feature type="binding site" evidence="18">
    <location>
        <position position="179"/>
    </location>
    <ligand>
        <name>(6S)-NADPHX</name>
        <dbReference type="ChEBI" id="CHEBI:64076"/>
    </ligand>
</feature>
<keyword evidence="7 17" id="KW-0067">ATP-binding</keyword>
<keyword evidence="23" id="KW-1185">Reference proteome</keyword>
<dbReference type="STRING" id="274537.BIU88_04805"/>
<dbReference type="InterPro" id="IPR017953">
    <property type="entry name" value="Carbohydrate_kinase_pred_CS"/>
</dbReference>
<keyword evidence="11 18" id="KW-0413">Isomerase</keyword>
<evidence type="ECO:0000256" key="12">
    <source>
        <dbReference type="ARBA" id="ARBA00023239"/>
    </source>
</evidence>
<dbReference type="KEGG" id="clz:BIU88_04805"/>
<comment type="subunit">
    <text evidence="17">Homotetramer.</text>
</comment>
<feature type="domain" description="YjeF C-terminal" evidence="20">
    <location>
        <begin position="244"/>
        <end position="522"/>
    </location>
</feature>
<protein>
    <recommendedName>
        <fullName evidence="19">Bifunctional NAD(P)H-hydrate repair enzyme</fullName>
    </recommendedName>
    <alternativeName>
        <fullName evidence="19">Nicotinamide nucleotide repair protein</fullName>
    </alternativeName>
    <domain>
        <recommendedName>
            <fullName evidence="19">ADP-dependent (S)-NAD(P)H-hydrate dehydratase</fullName>
            <ecNumber evidence="19">4.2.1.136</ecNumber>
        </recommendedName>
        <alternativeName>
            <fullName evidence="19">ADP-dependent NAD(P)HX dehydratase</fullName>
        </alternativeName>
    </domain>
    <domain>
        <recommendedName>
            <fullName evidence="19">NAD(P)H-hydrate epimerase</fullName>
            <ecNumber evidence="19">5.1.99.6</ecNumber>
        </recommendedName>
    </domain>
</protein>
<evidence type="ECO:0000256" key="16">
    <source>
        <dbReference type="ARBA" id="ARBA00049209"/>
    </source>
</evidence>
<evidence type="ECO:0000256" key="13">
    <source>
        <dbReference type="ARBA" id="ARBA00023268"/>
    </source>
</evidence>
<keyword evidence="9 18" id="KW-0630">Potassium</keyword>
<dbReference type="OrthoDB" id="9806925at2"/>
<dbReference type="RefSeq" id="WP_069809237.1">
    <property type="nucleotide sequence ID" value="NZ_CP017305.1"/>
</dbReference>
<dbReference type="GO" id="GO:0005524">
    <property type="term" value="F:ATP binding"/>
    <property type="evidence" value="ECO:0007669"/>
    <property type="project" value="UniProtKB-UniRule"/>
</dbReference>
<dbReference type="SUPFAM" id="SSF53613">
    <property type="entry name" value="Ribokinase-like"/>
    <property type="match status" value="1"/>
</dbReference>
<dbReference type="InterPro" id="IPR036652">
    <property type="entry name" value="YjeF_N_dom_sf"/>
</dbReference>
<accession>A0A1D8CX70</accession>
<dbReference type="PANTHER" id="PTHR12592:SF0">
    <property type="entry name" value="ATP-DEPENDENT (S)-NAD(P)H-HYDRATE DEHYDRATASE"/>
    <property type="match status" value="1"/>
</dbReference>
<comment type="similarity">
    <text evidence="17">Belongs to the NnrD/CARKD family.</text>
</comment>
<dbReference type="CDD" id="cd01171">
    <property type="entry name" value="YXKO-related"/>
    <property type="match status" value="1"/>
</dbReference>
<keyword evidence="8 17" id="KW-0521">NADP</keyword>
<keyword evidence="6 17" id="KW-0547">Nucleotide-binding</keyword>
<evidence type="ECO:0000256" key="6">
    <source>
        <dbReference type="ARBA" id="ARBA00022741"/>
    </source>
</evidence>
<evidence type="ECO:0000259" key="20">
    <source>
        <dbReference type="PROSITE" id="PS51383"/>
    </source>
</evidence>
<feature type="binding site" evidence="18">
    <location>
        <position position="64"/>
    </location>
    <ligand>
        <name>K(+)</name>
        <dbReference type="ChEBI" id="CHEBI:29103"/>
    </ligand>
</feature>
<dbReference type="Pfam" id="PF03853">
    <property type="entry name" value="YjeF_N"/>
    <property type="match status" value="1"/>
</dbReference>
<evidence type="ECO:0000256" key="1">
    <source>
        <dbReference type="ARBA" id="ARBA00000013"/>
    </source>
</evidence>
<comment type="cofactor">
    <cofactor evidence="18 19">
        <name>K(+)</name>
        <dbReference type="ChEBI" id="CHEBI:29103"/>
    </cofactor>
    <text evidence="18 19">Binds 1 potassium ion per subunit.</text>
</comment>
<comment type="catalytic activity">
    <reaction evidence="16 17 19">
        <text>(6S)-NADPHX + ADP = AMP + phosphate + NADPH + H(+)</text>
        <dbReference type="Rhea" id="RHEA:32235"/>
        <dbReference type="ChEBI" id="CHEBI:15378"/>
        <dbReference type="ChEBI" id="CHEBI:43474"/>
        <dbReference type="ChEBI" id="CHEBI:57783"/>
        <dbReference type="ChEBI" id="CHEBI:64076"/>
        <dbReference type="ChEBI" id="CHEBI:456215"/>
        <dbReference type="ChEBI" id="CHEBI:456216"/>
        <dbReference type="EC" id="4.2.1.136"/>
    </reaction>
</comment>
<dbReference type="Proteomes" id="UP000095185">
    <property type="component" value="Chromosome"/>
</dbReference>
<evidence type="ECO:0000256" key="4">
    <source>
        <dbReference type="ARBA" id="ARBA00009524"/>
    </source>
</evidence>
<dbReference type="PROSITE" id="PS01050">
    <property type="entry name" value="YJEF_C_2"/>
    <property type="match status" value="1"/>
</dbReference>
<evidence type="ECO:0000256" key="14">
    <source>
        <dbReference type="ARBA" id="ARBA00025153"/>
    </source>
</evidence>
<dbReference type="PROSITE" id="PS51385">
    <property type="entry name" value="YJEF_N"/>
    <property type="match status" value="1"/>
</dbReference>
<comment type="function">
    <text evidence="18">Catalyzes the epimerization of the S- and R-forms of NAD(P)HX, a damaged form of NAD(P)H that is a result of enzymatic or heat-dependent hydration. This is a prerequisite for the S-specific NAD(P)H-hydrate dehydratase to allow the repair of both epimers of NAD(P)HX.</text>
</comment>
<reference evidence="22" key="1">
    <citation type="submission" date="2016-09" db="EMBL/GenBank/DDBJ databases">
        <title>Genome sequence of Chlorobaculum limnaeum.</title>
        <authorList>
            <person name="Liu Z."/>
            <person name="Tank M."/>
            <person name="Bryant D.A."/>
        </authorList>
    </citation>
    <scope>NUCLEOTIDE SEQUENCE [LARGE SCALE GENOMIC DNA]</scope>
    <source>
        <strain evidence="22">DSM 1677</strain>
    </source>
</reference>
<dbReference type="NCBIfam" id="TIGR00196">
    <property type="entry name" value="yjeF_cterm"/>
    <property type="match status" value="1"/>
</dbReference>
<evidence type="ECO:0000313" key="23">
    <source>
        <dbReference type="Proteomes" id="UP000095185"/>
    </source>
</evidence>
<dbReference type="Gene3D" id="3.40.50.10260">
    <property type="entry name" value="YjeF N-terminal domain"/>
    <property type="match status" value="1"/>
</dbReference>
<evidence type="ECO:0000256" key="3">
    <source>
        <dbReference type="ARBA" id="ARBA00006001"/>
    </source>
</evidence>
<evidence type="ECO:0000256" key="5">
    <source>
        <dbReference type="ARBA" id="ARBA00022723"/>
    </source>
</evidence>
<dbReference type="InterPro" id="IPR000631">
    <property type="entry name" value="CARKD"/>
</dbReference>
<feature type="binding site" evidence="17">
    <location>
        <position position="343"/>
    </location>
    <ligand>
        <name>(6S)-NADPHX</name>
        <dbReference type="ChEBI" id="CHEBI:64076"/>
    </ligand>
</feature>
<feature type="domain" description="YjeF N-terminal" evidence="21">
    <location>
        <begin position="10"/>
        <end position="236"/>
    </location>
</feature>
<feature type="binding site" evidence="17">
    <location>
        <position position="465"/>
    </location>
    <ligand>
        <name>(6S)-NADPHX</name>
        <dbReference type="ChEBI" id="CHEBI:64076"/>
    </ligand>
</feature>
<evidence type="ECO:0000256" key="2">
    <source>
        <dbReference type="ARBA" id="ARBA00000909"/>
    </source>
</evidence>
<feature type="binding site" evidence="17">
    <location>
        <position position="398"/>
    </location>
    <ligand>
        <name>(6S)-NADPHX</name>
        <dbReference type="ChEBI" id="CHEBI:64076"/>
    </ligand>
</feature>
<evidence type="ECO:0000256" key="7">
    <source>
        <dbReference type="ARBA" id="ARBA00022840"/>
    </source>
</evidence>
<evidence type="ECO:0000256" key="15">
    <source>
        <dbReference type="ARBA" id="ARBA00048238"/>
    </source>
</evidence>
<dbReference type="GO" id="GO:0046872">
    <property type="term" value="F:metal ion binding"/>
    <property type="evidence" value="ECO:0007669"/>
    <property type="project" value="UniProtKB-UniRule"/>
</dbReference>
<dbReference type="InterPro" id="IPR029056">
    <property type="entry name" value="Ribokinase-like"/>
</dbReference>
<feature type="binding site" evidence="17">
    <location>
        <begin position="435"/>
        <end position="439"/>
    </location>
    <ligand>
        <name>AMP</name>
        <dbReference type="ChEBI" id="CHEBI:456215"/>
    </ligand>
</feature>
<evidence type="ECO:0000256" key="9">
    <source>
        <dbReference type="ARBA" id="ARBA00022958"/>
    </source>
</evidence>
<dbReference type="InterPro" id="IPR030677">
    <property type="entry name" value="Nnr"/>
</dbReference>
<sequence>MNPVLTAREMSLADRAAIEELRTGETRLMELAGRETARMIAGRFEHSKSLDGVSALVVCGKGNNGGDGFVVARHLLNRGARVDVLLVWPEDDLAGVNLEGLHILKAYRRYNEGLRIFAGIYEARTTVGATEYQVVVDAIFGTGLRIDTEDPELREPARSAVELINFVNAHSEAVTVAIDLPSGLDATSGRSSEPCVNADMTVTMAFLKTGFFQNSGPSLCGEIQTAEISIPEFLVEPTSCLLVDEAFAAESYLLRDPSSAKHLNGKVLLVTGSADGGGSMLGAALLAARAAVKTGAGYVCASLPDGQAAVMHSFAPEVVVIGRDMISIIEKAKWADAIVIGCGIGRSDEAQELVETLLCTPEIAGKKLVLDADALYAIAERDLFDRVSSLEDAVLTPHAGECSRLSGLSVEDIMLSPIDTARMLAEEWNVNLLLKGMPTFIASPSGMVLISNSGTEALASAGTGDVLSGMIGALAAKGLDSHEAAAAAAWLHGRAGDLASNVSSLVSSVDVLQAIPQAVLELFESEE</sequence>
<organism evidence="22 23">
    <name type="scientific">Chlorobaculum limnaeum</name>
    <dbReference type="NCBI Taxonomy" id="274537"/>
    <lineage>
        <taxon>Bacteria</taxon>
        <taxon>Pseudomonadati</taxon>
        <taxon>Chlorobiota</taxon>
        <taxon>Chlorobiia</taxon>
        <taxon>Chlorobiales</taxon>
        <taxon>Chlorobiaceae</taxon>
        <taxon>Chlorobaculum</taxon>
    </lineage>
</organism>
<comment type="catalytic activity">
    <reaction evidence="1 18 19">
        <text>(6R)-NADHX = (6S)-NADHX</text>
        <dbReference type="Rhea" id="RHEA:32215"/>
        <dbReference type="ChEBI" id="CHEBI:64074"/>
        <dbReference type="ChEBI" id="CHEBI:64075"/>
        <dbReference type="EC" id="5.1.99.6"/>
    </reaction>
</comment>
<evidence type="ECO:0000256" key="19">
    <source>
        <dbReference type="PIRNR" id="PIRNR017184"/>
    </source>
</evidence>
<comment type="cofactor">
    <cofactor evidence="17">
        <name>Mg(2+)</name>
        <dbReference type="ChEBI" id="CHEBI:18420"/>
    </cofactor>
</comment>
<evidence type="ECO:0000256" key="18">
    <source>
        <dbReference type="HAMAP-Rule" id="MF_01966"/>
    </source>
</evidence>
<dbReference type="GO" id="GO:0052856">
    <property type="term" value="F:NAD(P)HX epimerase activity"/>
    <property type="evidence" value="ECO:0007669"/>
    <property type="project" value="UniProtKB-UniRule"/>
</dbReference>
<evidence type="ECO:0000259" key="21">
    <source>
        <dbReference type="PROSITE" id="PS51385"/>
    </source>
</evidence>
<feature type="binding site" evidence="18">
    <location>
        <position position="182"/>
    </location>
    <ligand>
        <name>K(+)</name>
        <dbReference type="ChEBI" id="CHEBI:29103"/>
    </ligand>
</feature>
<evidence type="ECO:0000256" key="8">
    <source>
        <dbReference type="ARBA" id="ARBA00022857"/>
    </source>
</evidence>
<dbReference type="NCBIfam" id="TIGR00197">
    <property type="entry name" value="yjeF_nterm"/>
    <property type="match status" value="1"/>
</dbReference>
<dbReference type="SUPFAM" id="SSF64153">
    <property type="entry name" value="YjeF N-terminal domain-like"/>
    <property type="match status" value="1"/>
</dbReference>
<dbReference type="EC" id="4.2.1.136" evidence="19"/>
<comment type="similarity">
    <text evidence="3 19">In the N-terminal section; belongs to the NnrE/AIBP family.</text>
</comment>
<feature type="binding site" evidence="18">
    <location>
        <position position="137"/>
    </location>
    <ligand>
        <name>K(+)</name>
        <dbReference type="ChEBI" id="CHEBI:29103"/>
    </ligand>
</feature>
<dbReference type="HAMAP" id="MF_01965">
    <property type="entry name" value="NADHX_dehydratase"/>
    <property type="match status" value="1"/>
</dbReference>
<dbReference type="EC" id="5.1.99.6" evidence="19"/>
<comment type="function">
    <text evidence="17">Catalyzes the dehydration of the S-form of NAD(P)HX at the expense of ADP, which is converted to AMP. Together with NAD(P)HX epimerase, which catalyzes the epimerization of the S- and R-forms, the enzyme allows the repair of both epimers of NAD(P)HX, a damaged form of NAD(P)H that is a result of enzymatic or heat-dependent hydration.</text>
</comment>
<dbReference type="PIRSF" id="PIRSF017184">
    <property type="entry name" value="Nnr"/>
    <property type="match status" value="1"/>
</dbReference>
<evidence type="ECO:0000313" key="22">
    <source>
        <dbReference type="EMBL" id="AOS83520.1"/>
    </source>
</evidence>